<feature type="domain" description="Small ribosomal subunit protein uS7" evidence="5">
    <location>
        <begin position="13"/>
        <end position="145"/>
    </location>
</feature>
<accession>F2Y9V4</accession>
<dbReference type="GO" id="GO:1990904">
    <property type="term" value="C:ribonucleoprotein complex"/>
    <property type="evidence" value="ECO:0007669"/>
    <property type="project" value="UniProtKB-KW"/>
</dbReference>
<dbReference type="InterPro" id="IPR023798">
    <property type="entry name" value="Ribosomal_uS7_dom"/>
</dbReference>
<dbReference type="InterPro" id="IPR036823">
    <property type="entry name" value="Ribosomal_uS7_dom_sf"/>
</dbReference>
<evidence type="ECO:0000313" key="6">
    <source>
        <dbReference type="EMBL" id="ADZ99059.1"/>
    </source>
</evidence>
<organism evidence="6">
    <name type="scientific">Physarum polycephalum</name>
    <name type="common">Many-headed slime mold</name>
    <name type="synonym">Badhamia polycephala</name>
    <dbReference type="NCBI Taxonomy" id="5791"/>
    <lineage>
        <taxon>Eukaryota</taxon>
        <taxon>Amoebozoa</taxon>
        <taxon>Evosea</taxon>
        <taxon>Eumycetozoa</taxon>
        <taxon>Myxogastria</taxon>
        <taxon>Myxogastromycetidae</taxon>
        <taxon>Physariida</taxon>
        <taxon>Physaraceae</taxon>
        <taxon>Physarum</taxon>
    </lineage>
</organism>
<comment type="similarity">
    <text evidence="1">Belongs to the universal ribosomal protein uS7 family.</text>
</comment>
<keyword evidence="3" id="KW-0687">Ribonucleoprotein</keyword>
<dbReference type="CDD" id="cd00323">
    <property type="entry name" value="uS7"/>
    <property type="match status" value="1"/>
</dbReference>
<dbReference type="Pfam" id="PF00177">
    <property type="entry name" value="Ribosomal_S7"/>
    <property type="match status" value="1"/>
</dbReference>
<dbReference type="Gene3D" id="1.10.455.10">
    <property type="entry name" value="Ribosomal protein S7 domain"/>
    <property type="match status" value="1"/>
</dbReference>
<name>F2Y9V4_PHYPO</name>
<dbReference type="GO" id="GO:0005840">
    <property type="term" value="C:ribosome"/>
    <property type="evidence" value="ECO:0007669"/>
    <property type="project" value="UniProtKB-KW"/>
</dbReference>
<gene>
    <name evidence="6" type="primary">rpS7</name>
</gene>
<sequence>MTALNQYFISSENKKFLTSFINILQKRGNKQRALSSFFGLFKQLKLGIAGFPIVDKYPLHTRDVKNPIDALYQSLYNLKPAFLIRRTIKSGRRYDLPVPISENRAIFMAIDWLRKTVFKNNKNDLSFTSLLAREISASLHHEGSAKDFLRAYIDIAIDQRPFSRFIKKKRFNVSKSKRTIIASRFEKIRESVRRTLRSRKYHNIGITRRVNKHNIRTTNTFSKKKRYKKSFKKVRKNNNIKSNKKFKKSKRHTRIIKKNKNKK</sequence>
<geneLocation type="mitochondrion" evidence="6"/>
<proteinExistence type="evidence at transcript level"/>
<dbReference type="SUPFAM" id="SSF47973">
    <property type="entry name" value="Ribosomal protein S7"/>
    <property type="match status" value="1"/>
</dbReference>
<evidence type="ECO:0000256" key="4">
    <source>
        <dbReference type="SAM" id="MobiDB-lite"/>
    </source>
</evidence>
<reference evidence="6" key="1">
    <citation type="journal article" date="2011" name="Nucleic Acids Res.">
        <title>Complete characterization of the edited transcriptome of the mitochondrion of Physarum polycephalum using deep sequencing of RNA.</title>
        <authorList>
            <person name="Bundschuh R."/>
            <person name="Altmuller J."/>
            <person name="Becker C."/>
            <person name="Nurnberg P."/>
            <person name="Gott J.M."/>
        </authorList>
    </citation>
    <scope>NUCLEOTIDE SEQUENCE</scope>
    <source>
        <strain evidence="6">M3CVIII</strain>
    </source>
</reference>
<protein>
    <submittedName>
        <fullName evidence="6">Ribosomal protein S7</fullName>
    </submittedName>
</protein>
<evidence type="ECO:0000256" key="1">
    <source>
        <dbReference type="ARBA" id="ARBA00007151"/>
    </source>
</evidence>
<dbReference type="SMR" id="F2Y9V4"/>
<dbReference type="AlphaFoldDB" id="F2Y9V4"/>
<dbReference type="EMBL" id="HQ849427">
    <property type="protein sequence ID" value="ADZ99059.1"/>
    <property type="molecule type" value="mRNA"/>
</dbReference>
<evidence type="ECO:0000259" key="5">
    <source>
        <dbReference type="Pfam" id="PF00177"/>
    </source>
</evidence>
<evidence type="ECO:0000256" key="2">
    <source>
        <dbReference type="ARBA" id="ARBA00022980"/>
    </source>
</evidence>
<keyword evidence="6" id="KW-0496">Mitochondrion</keyword>
<evidence type="ECO:0000256" key="3">
    <source>
        <dbReference type="ARBA" id="ARBA00023274"/>
    </source>
</evidence>
<keyword evidence="2 6" id="KW-0689">Ribosomal protein</keyword>
<feature type="region of interest" description="Disordered" evidence="4">
    <location>
        <begin position="240"/>
        <end position="263"/>
    </location>
</feature>